<evidence type="ECO:0000259" key="3">
    <source>
        <dbReference type="PROSITE" id="PS50006"/>
    </source>
</evidence>
<keyword evidence="2" id="KW-0472">Membrane</keyword>
<evidence type="ECO:0000256" key="2">
    <source>
        <dbReference type="SAM" id="Phobius"/>
    </source>
</evidence>
<dbReference type="PROSITE" id="PS50006">
    <property type="entry name" value="FHA_DOMAIN"/>
    <property type="match status" value="1"/>
</dbReference>
<proteinExistence type="predicted"/>
<evidence type="ECO:0000313" key="4">
    <source>
        <dbReference type="EMBL" id="CAG4972755.1"/>
    </source>
</evidence>
<feature type="domain" description="FHA" evidence="3">
    <location>
        <begin position="140"/>
        <end position="188"/>
    </location>
</feature>
<dbReference type="Pfam" id="PF00498">
    <property type="entry name" value="FHA"/>
    <property type="match status" value="1"/>
</dbReference>
<name>A0ABM8UF46_9GAMM</name>
<reference evidence="4 5" key="1">
    <citation type="submission" date="2021-04" db="EMBL/GenBank/DDBJ databases">
        <authorList>
            <person name="Rodrigo-Torres L."/>
            <person name="Arahal R. D."/>
            <person name="Lucena T."/>
        </authorList>
    </citation>
    <scope>NUCLEOTIDE SEQUENCE [LARGE SCALE GENOMIC DNA]</scope>
    <source>
        <strain evidence="4 5">CECT 30171</strain>
    </source>
</reference>
<dbReference type="InterPro" id="IPR008984">
    <property type="entry name" value="SMAD_FHA_dom_sf"/>
</dbReference>
<keyword evidence="2" id="KW-0812">Transmembrane</keyword>
<feature type="region of interest" description="Disordered" evidence="1">
    <location>
        <begin position="219"/>
        <end position="238"/>
    </location>
</feature>
<evidence type="ECO:0000256" key="1">
    <source>
        <dbReference type="SAM" id="MobiDB-lite"/>
    </source>
</evidence>
<feature type="transmembrane region" description="Helical" evidence="2">
    <location>
        <begin position="246"/>
        <end position="266"/>
    </location>
</feature>
<accession>A0ABM8UF46</accession>
<keyword evidence="5" id="KW-1185">Reference proteome</keyword>
<dbReference type="CDD" id="cd00060">
    <property type="entry name" value="FHA"/>
    <property type="match status" value="1"/>
</dbReference>
<dbReference type="EMBL" id="OU015430">
    <property type="protein sequence ID" value="CAG4972755.1"/>
    <property type="molecule type" value="Genomic_DNA"/>
</dbReference>
<protein>
    <recommendedName>
        <fullName evidence="3">FHA domain-containing protein</fullName>
    </recommendedName>
</protein>
<dbReference type="SUPFAM" id="SSF49879">
    <property type="entry name" value="SMAD/FHA domain"/>
    <property type="match status" value="1"/>
</dbReference>
<dbReference type="Proteomes" id="UP000680116">
    <property type="component" value="Chromosome"/>
</dbReference>
<dbReference type="InterPro" id="IPR000253">
    <property type="entry name" value="FHA_dom"/>
</dbReference>
<dbReference type="Gene3D" id="2.60.200.20">
    <property type="match status" value="1"/>
</dbReference>
<organism evidence="4 5">
    <name type="scientific">Novilysobacter luteus</name>
    <dbReference type="NCBI Taxonomy" id="2822368"/>
    <lineage>
        <taxon>Bacteria</taxon>
        <taxon>Pseudomonadati</taxon>
        <taxon>Pseudomonadota</taxon>
        <taxon>Gammaproteobacteria</taxon>
        <taxon>Lysobacterales</taxon>
        <taxon>Lysobacteraceae</taxon>
        <taxon>Novilysobacter</taxon>
    </lineage>
</organism>
<keyword evidence="2" id="KW-1133">Transmembrane helix</keyword>
<sequence>MLDFSGVNALSLRFPDHDRNDLALGHGVHAFGRADDGALDRVEHREDALVQFCIDRRGVWLQSRAPDGAVHVNGRPVRRMAMLRAGDAIHLEGAELVLLGTSPGPMPKGIPNVRESDRRAVLRGVGGPSHGRCFSLDHAREIGRDVECDIRIDGPAIAERHARLEPHQDGIVLRDLGGANVVVNGHAVREGLLQAGDQLVVGSHRFVIEAPLSPGIADATAVPEDGHDTETVDDAPSPVASSIRRMPWLLLAAVLLAAALTLLLMFGAR</sequence>
<evidence type="ECO:0000313" key="5">
    <source>
        <dbReference type="Proteomes" id="UP000680116"/>
    </source>
</evidence>
<dbReference type="SMART" id="SM00240">
    <property type="entry name" value="FHA"/>
    <property type="match status" value="1"/>
</dbReference>
<gene>
    <name evidence="4" type="ORF">LYB30171_01293</name>
</gene>